<dbReference type="STRING" id="1544798.LH29_05255"/>
<dbReference type="AlphaFoldDB" id="A0A0D8JD78"/>
<protein>
    <recommendedName>
        <fullName evidence="3">Dinitrogenase iron-molybdenum cofactor biosynthesis domain-containing protein</fullName>
    </recommendedName>
</protein>
<dbReference type="Gene3D" id="3.30.420.130">
    <property type="entry name" value="Dinitrogenase iron-molybdenum cofactor biosynthesis domain"/>
    <property type="match status" value="1"/>
</dbReference>
<dbReference type="Proteomes" id="UP000032544">
    <property type="component" value="Unassembled WGS sequence"/>
</dbReference>
<name>A0A0D8JD78_9BACT</name>
<evidence type="ECO:0000313" key="1">
    <source>
        <dbReference type="EMBL" id="KJF44847.1"/>
    </source>
</evidence>
<dbReference type="EMBL" id="JRHC01000001">
    <property type="protein sequence ID" value="KJF44847.1"/>
    <property type="molecule type" value="Genomic_DNA"/>
</dbReference>
<evidence type="ECO:0000313" key="2">
    <source>
        <dbReference type="Proteomes" id="UP000032544"/>
    </source>
</evidence>
<gene>
    <name evidence="1" type="ORF">LH29_05255</name>
</gene>
<organism evidence="1 2">
    <name type="scientific">Draconibacterium sediminis</name>
    <dbReference type="NCBI Taxonomy" id="1544798"/>
    <lineage>
        <taxon>Bacteria</taxon>
        <taxon>Pseudomonadati</taxon>
        <taxon>Bacteroidota</taxon>
        <taxon>Bacteroidia</taxon>
        <taxon>Marinilabiliales</taxon>
        <taxon>Prolixibacteraceae</taxon>
        <taxon>Draconibacterium</taxon>
    </lineage>
</organism>
<dbReference type="SUPFAM" id="SSF53146">
    <property type="entry name" value="Nitrogenase accessory factor-like"/>
    <property type="match status" value="1"/>
</dbReference>
<proteinExistence type="predicted"/>
<keyword evidence="2" id="KW-1185">Reference proteome</keyword>
<dbReference type="InterPro" id="IPR036105">
    <property type="entry name" value="DiNase_FeMo-co_biosyn_sf"/>
</dbReference>
<comment type="caution">
    <text evidence="1">The sequence shown here is derived from an EMBL/GenBank/DDBJ whole genome shotgun (WGS) entry which is preliminary data.</text>
</comment>
<sequence length="199" mass="22452">MNVATNFLLAKLIESRKHYIFVGSSHFSYKKEMLSCSSVFQIAGFQQSDFFGISFARFIPNNLNVQDMRVLLPVAGKETGREKIARGFHNAKLVCIYDSESKAFEWKETSEISPNPGDLTHELKRLQINTIISGYIPPMVLQIFTRNGFSVLKARGRNVHENISFFTQNQLESFTSQAARELWGCESGCNSCSSTSCKN</sequence>
<reference evidence="1 2" key="1">
    <citation type="submission" date="2014-09" db="EMBL/GenBank/DDBJ databases">
        <title>Draft Genome Sequence of Draconibacterium sp. JN14CK-3.</title>
        <authorList>
            <person name="Dong C."/>
            <person name="Lai Q."/>
            <person name="Shao Z."/>
        </authorList>
    </citation>
    <scope>NUCLEOTIDE SEQUENCE [LARGE SCALE GENOMIC DNA]</scope>
    <source>
        <strain evidence="1 2">JN14CK-3</strain>
    </source>
</reference>
<accession>A0A0D8JD78</accession>
<evidence type="ECO:0008006" key="3">
    <source>
        <dbReference type="Google" id="ProtNLM"/>
    </source>
</evidence>